<accession>C6PTH0</accession>
<protein>
    <submittedName>
        <fullName evidence="1">Uncharacterized protein</fullName>
    </submittedName>
</protein>
<evidence type="ECO:0000313" key="1">
    <source>
        <dbReference type="EMBL" id="EET87493.1"/>
    </source>
</evidence>
<proteinExistence type="predicted"/>
<reference evidence="1 2" key="1">
    <citation type="submission" date="2009-06" db="EMBL/GenBank/DDBJ databases">
        <title>The draft genome of Clostridium carboxidivorans P7.</title>
        <authorList>
            <consortium name="US DOE Joint Genome Institute (JGI-PGF)"/>
            <person name="Lucas S."/>
            <person name="Copeland A."/>
            <person name="Lapidus A."/>
            <person name="Glavina del Rio T."/>
            <person name="Tice H."/>
            <person name="Bruce D."/>
            <person name="Goodwin L."/>
            <person name="Pitluck S."/>
            <person name="Larimer F."/>
            <person name="Land M.L."/>
            <person name="Hauser L."/>
            <person name="Hemme C.L."/>
        </authorList>
    </citation>
    <scope>NUCLEOTIDE SEQUENCE [LARGE SCALE GENOMIC DNA]</scope>
    <source>
        <strain evidence="1 2">P7</strain>
    </source>
</reference>
<dbReference type="KEGG" id="cck:Ccar_24010"/>
<dbReference type="Proteomes" id="UP000004198">
    <property type="component" value="Unassembled WGS sequence"/>
</dbReference>
<dbReference type="RefSeq" id="WP_007060972.1">
    <property type="nucleotide sequence ID" value="NZ_ACVI01000029.1"/>
</dbReference>
<dbReference type="OrthoDB" id="6058590at2"/>
<gene>
    <name evidence="1" type="ORF">CcarbDRAFT_2087</name>
</gene>
<dbReference type="AlphaFoldDB" id="C6PTH0"/>
<dbReference type="PATRIC" id="fig|536227.13.peg.4958"/>
<name>C6PTH0_9CLOT</name>
<keyword evidence="2" id="KW-1185">Reference proteome</keyword>
<dbReference type="EMBL" id="ACVI01000029">
    <property type="protein sequence ID" value="EET87493.1"/>
    <property type="molecule type" value="Genomic_DNA"/>
</dbReference>
<dbReference type="STRING" id="536227.Ccar_24010"/>
<organism evidence="1 2">
    <name type="scientific">Clostridium carboxidivorans P7</name>
    <dbReference type="NCBI Taxonomy" id="536227"/>
    <lineage>
        <taxon>Bacteria</taxon>
        <taxon>Bacillati</taxon>
        <taxon>Bacillota</taxon>
        <taxon>Clostridia</taxon>
        <taxon>Eubacteriales</taxon>
        <taxon>Clostridiaceae</taxon>
        <taxon>Clostridium</taxon>
    </lineage>
</organism>
<sequence length="60" mass="7028">MNIGALENRLGINGFKYPESFVKDIELNLLDFGLWYIIDEERVLNRLKRPGMKVLNFSNI</sequence>
<evidence type="ECO:0000313" key="2">
    <source>
        <dbReference type="Proteomes" id="UP000004198"/>
    </source>
</evidence>
<comment type="caution">
    <text evidence="1">The sequence shown here is derived from an EMBL/GenBank/DDBJ whole genome shotgun (WGS) entry which is preliminary data.</text>
</comment>